<feature type="compositionally biased region" description="Basic and acidic residues" evidence="1">
    <location>
        <begin position="103"/>
        <end position="114"/>
    </location>
</feature>
<evidence type="ECO:0000313" key="4">
    <source>
        <dbReference type="Proteomes" id="UP000186303"/>
    </source>
</evidence>
<proteinExistence type="predicted"/>
<dbReference type="InterPro" id="IPR040554">
    <property type="entry name" value="KPWE_PEX14_dom"/>
</dbReference>
<dbReference type="EMBL" id="LT671826">
    <property type="protein sequence ID" value="SHO79533.1"/>
    <property type="molecule type" value="Genomic_DNA"/>
</dbReference>
<feature type="region of interest" description="Disordered" evidence="1">
    <location>
        <begin position="43"/>
        <end position="82"/>
    </location>
</feature>
<organism evidence="3 4">
    <name type="scientific">Malassezia sympodialis (strain ATCC 42132)</name>
    <name type="common">Atopic eczema-associated yeast</name>
    <dbReference type="NCBI Taxonomy" id="1230383"/>
    <lineage>
        <taxon>Eukaryota</taxon>
        <taxon>Fungi</taxon>
        <taxon>Dikarya</taxon>
        <taxon>Basidiomycota</taxon>
        <taxon>Ustilaginomycotina</taxon>
        <taxon>Malasseziomycetes</taxon>
        <taxon>Malasseziales</taxon>
        <taxon>Malasseziaceae</taxon>
        <taxon>Malassezia</taxon>
    </lineage>
</organism>
<dbReference type="STRING" id="1230383.A0A1M8AB11"/>
<feature type="compositionally biased region" description="Basic and acidic residues" evidence="1">
    <location>
        <begin position="69"/>
        <end position="79"/>
    </location>
</feature>
<dbReference type="Proteomes" id="UP000186303">
    <property type="component" value="Chromosome 6"/>
</dbReference>
<dbReference type="OrthoDB" id="9936937at2759"/>
<dbReference type="PANTHER" id="PTHR36855">
    <property type="entry name" value="CHROMOSOME 10, WHOLE GENOME SHOTGUN SEQUENCE"/>
    <property type="match status" value="1"/>
</dbReference>
<evidence type="ECO:0000259" key="2">
    <source>
        <dbReference type="Pfam" id="PF17733"/>
    </source>
</evidence>
<keyword evidence="4" id="KW-1185">Reference proteome</keyword>
<evidence type="ECO:0000256" key="1">
    <source>
        <dbReference type="SAM" id="MobiDB-lite"/>
    </source>
</evidence>
<feature type="domain" description="Peroxisomal membrane protein PEX14-like KPWE" evidence="2">
    <location>
        <begin position="80"/>
        <end position="128"/>
    </location>
</feature>
<dbReference type="VEuPathDB" id="FungiDB:MSYG_3882"/>
<evidence type="ECO:0000313" key="3">
    <source>
        <dbReference type="EMBL" id="SHO79533.1"/>
    </source>
</evidence>
<sequence>MATVPAVEDDLEFHAGIHAIVTQLQAQGADEAQITETVRRATEYFQQRKASEQETPSSAPSSDMMPESTTKKPETEQKEPYPASFAAIVELLTTGRKDEIPGIREIPLKIHDQAPSESKMTRPRKPWE</sequence>
<reference evidence="4" key="1">
    <citation type="journal article" date="2017" name="Nucleic Acids Res.">
        <title>Proteogenomics produces comprehensive and highly accurate protein-coding gene annotation in a complete genome assembly of Malassezia sympodialis.</title>
        <authorList>
            <person name="Zhu Y."/>
            <person name="Engstroem P.G."/>
            <person name="Tellgren-Roth C."/>
            <person name="Baudo C.D."/>
            <person name="Kennell J.C."/>
            <person name="Sun S."/>
            <person name="Billmyre R.B."/>
            <person name="Schroeder M.S."/>
            <person name="Andersson A."/>
            <person name="Holm T."/>
            <person name="Sigurgeirsson B."/>
            <person name="Wu G."/>
            <person name="Sankaranarayanan S.R."/>
            <person name="Siddharthan R."/>
            <person name="Sanyal K."/>
            <person name="Lundeberg J."/>
            <person name="Nystedt B."/>
            <person name="Boekhout T."/>
            <person name="Dawson T.L. Jr."/>
            <person name="Heitman J."/>
            <person name="Scheynius A."/>
            <person name="Lehtioe J."/>
        </authorList>
    </citation>
    <scope>NUCLEOTIDE SEQUENCE [LARGE SCALE GENOMIC DNA]</scope>
    <source>
        <strain evidence="4">ATCC 42132</strain>
    </source>
</reference>
<accession>A0A1M8AB11</accession>
<gene>
    <name evidence="3" type="ORF">MSYG_3882</name>
</gene>
<name>A0A1M8AB11_MALS4</name>
<dbReference type="PANTHER" id="PTHR36855:SF1">
    <property type="entry name" value="PEROXISOME MEMBRANE ANCHOR PROTEIN PEX14P N-TERMINAL DOMAIN-CONTAINING PROTEIN"/>
    <property type="match status" value="1"/>
</dbReference>
<dbReference type="AlphaFoldDB" id="A0A1M8AB11"/>
<dbReference type="Pfam" id="PF17733">
    <property type="entry name" value="KPWE_dom"/>
    <property type="match status" value="1"/>
</dbReference>
<feature type="region of interest" description="Disordered" evidence="1">
    <location>
        <begin position="103"/>
        <end position="128"/>
    </location>
</feature>
<protein>
    <recommendedName>
        <fullName evidence="2">Peroxisomal membrane protein PEX14-like KPWE domain-containing protein</fullName>
    </recommendedName>
</protein>